<reference evidence="1 2" key="1">
    <citation type="journal article" date="2018" name="Front. Plant Sci.">
        <title>Red Clover (Trifolium pratense) and Zigzag Clover (T. medium) - A Picture of Genomic Similarities and Differences.</title>
        <authorList>
            <person name="Dluhosova J."/>
            <person name="Istvanek J."/>
            <person name="Nedelnik J."/>
            <person name="Repkova J."/>
        </authorList>
    </citation>
    <scope>NUCLEOTIDE SEQUENCE [LARGE SCALE GENOMIC DNA]</scope>
    <source>
        <strain evidence="2">cv. 10/8</strain>
        <tissue evidence="1">Leaf</tissue>
    </source>
</reference>
<sequence>MKLCFWRNAHMHVAQRPVQTEGRFSFLPSAQRAACTGATRSAFVLGWFDLLALVQREAGPAQRAV</sequence>
<keyword evidence="2" id="KW-1185">Reference proteome</keyword>
<evidence type="ECO:0000313" key="1">
    <source>
        <dbReference type="EMBL" id="MCI60623.1"/>
    </source>
</evidence>
<organism evidence="1 2">
    <name type="scientific">Trifolium medium</name>
    <dbReference type="NCBI Taxonomy" id="97028"/>
    <lineage>
        <taxon>Eukaryota</taxon>
        <taxon>Viridiplantae</taxon>
        <taxon>Streptophyta</taxon>
        <taxon>Embryophyta</taxon>
        <taxon>Tracheophyta</taxon>
        <taxon>Spermatophyta</taxon>
        <taxon>Magnoliopsida</taxon>
        <taxon>eudicotyledons</taxon>
        <taxon>Gunneridae</taxon>
        <taxon>Pentapetalae</taxon>
        <taxon>rosids</taxon>
        <taxon>fabids</taxon>
        <taxon>Fabales</taxon>
        <taxon>Fabaceae</taxon>
        <taxon>Papilionoideae</taxon>
        <taxon>50 kb inversion clade</taxon>
        <taxon>NPAAA clade</taxon>
        <taxon>Hologalegina</taxon>
        <taxon>IRL clade</taxon>
        <taxon>Trifolieae</taxon>
        <taxon>Trifolium</taxon>
    </lineage>
</organism>
<name>A0A392THM1_9FABA</name>
<accession>A0A392THM1</accession>
<dbReference type="Proteomes" id="UP000265520">
    <property type="component" value="Unassembled WGS sequence"/>
</dbReference>
<proteinExistence type="predicted"/>
<dbReference type="EMBL" id="LXQA010585012">
    <property type="protein sequence ID" value="MCI60623.1"/>
    <property type="molecule type" value="Genomic_DNA"/>
</dbReference>
<protein>
    <submittedName>
        <fullName evidence="1">Uncharacterized protein</fullName>
    </submittedName>
</protein>
<feature type="non-terminal residue" evidence="1">
    <location>
        <position position="65"/>
    </location>
</feature>
<evidence type="ECO:0000313" key="2">
    <source>
        <dbReference type="Proteomes" id="UP000265520"/>
    </source>
</evidence>
<comment type="caution">
    <text evidence="1">The sequence shown here is derived from an EMBL/GenBank/DDBJ whole genome shotgun (WGS) entry which is preliminary data.</text>
</comment>
<dbReference type="AlphaFoldDB" id="A0A392THM1"/>